<dbReference type="GeneID" id="13400603"/>
<evidence type="ECO:0000256" key="1">
    <source>
        <dbReference type="SAM" id="MobiDB-lite"/>
    </source>
</evidence>
<dbReference type="HOGENOM" id="CLU_909749_0_0_1"/>
<dbReference type="KEGG" id="ztr:MYCGRDRAFT_97557"/>
<dbReference type="InParanoid" id="F9XQL5"/>
<feature type="compositionally biased region" description="Polar residues" evidence="1">
    <location>
        <begin position="290"/>
        <end position="300"/>
    </location>
</feature>
<evidence type="ECO:0000313" key="2">
    <source>
        <dbReference type="EMBL" id="EGP82382.1"/>
    </source>
</evidence>
<dbReference type="Proteomes" id="UP000008062">
    <property type="component" value="Chromosome 14"/>
</dbReference>
<gene>
    <name evidence="2" type="ORF">MYCGRDRAFT_97557</name>
</gene>
<dbReference type="EMBL" id="CM001209">
    <property type="protein sequence ID" value="EGP82382.1"/>
    <property type="molecule type" value="Genomic_DNA"/>
</dbReference>
<dbReference type="RefSeq" id="XP_003847406.1">
    <property type="nucleotide sequence ID" value="XM_003847358.1"/>
</dbReference>
<name>F9XQL5_ZYMTI</name>
<sequence length="306" mass="34816">MTGKLKAIPEARFSAIQIASPRSLATKSQKHHMSTMTTIQYMPFFDTQASSPRIRDANERHRLPRTASHARYSTPTFTYIHCHAHQHATAKLPDDDCFGYQSIPVPAYHKRNPHPMLHRQLHVLRSFLHYSSLTLSSDDMASDHASQASIQSSCPMSASRKMRVWHALSVGVLRHKRHCGPRAVVSSGVELRQGRESQRNGWCRTGEARYFRQVMKLDVFGEAIDMVRKKKPKNEHNKKTTTRKEVEEDVNIQDKTNDFLISRTTMRVMCTPSVQREPIEPRADSRSSRARVTSTGSSAMDSARHA</sequence>
<dbReference type="AlphaFoldDB" id="F9XQL5"/>
<protein>
    <submittedName>
        <fullName evidence="2">Uncharacterized protein</fullName>
    </submittedName>
</protein>
<proteinExistence type="predicted"/>
<accession>F9XQL5</accession>
<keyword evidence="3" id="KW-1185">Reference proteome</keyword>
<reference evidence="2 3" key="1">
    <citation type="journal article" date="2011" name="PLoS Genet.">
        <title>Finished genome of the fungal wheat pathogen Mycosphaerella graminicola reveals dispensome structure, chromosome plasticity, and stealth pathogenesis.</title>
        <authorList>
            <person name="Goodwin S.B."/>
            <person name="Ben M'barek S."/>
            <person name="Dhillon B."/>
            <person name="Wittenberg A.H.J."/>
            <person name="Crane C.F."/>
            <person name="Hane J.K."/>
            <person name="Foster A.J."/>
            <person name="Van der Lee T.A.J."/>
            <person name="Grimwood J."/>
            <person name="Aerts A."/>
            <person name="Antoniw J."/>
            <person name="Bailey A."/>
            <person name="Bluhm B."/>
            <person name="Bowler J."/>
            <person name="Bristow J."/>
            <person name="van der Burgt A."/>
            <person name="Canto-Canche B."/>
            <person name="Churchill A.C.L."/>
            <person name="Conde-Ferraez L."/>
            <person name="Cools H.J."/>
            <person name="Coutinho P.M."/>
            <person name="Csukai M."/>
            <person name="Dehal P."/>
            <person name="De Wit P."/>
            <person name="Donzelli B."/>
            <person name="van de Geest H.C."/>
            <person name="van Ham R.C.H.J."/>
            <person name="Hammond-Kosack K.E."/>
            <person name="Henrissat B."/>
            <person name="Kilian A."/>
            <person name="Kobayashi A.K."/>
            <person name="Koopmann E."/>
            <person name="Kourmpetis Y."/>
            <person name="Kuzniar A."/>
            <person name="Lindquist E."/>
            <person name="Lombard V."/>
            <person name="Maliepaard C."/>
            <person name="Martins N."/>
            <person name="Mehrabi R."/>
            <person name="Nap J.P.H."/>
            <person name="Ponomarenko A."/>
            <person name="Rudd J.J."/>
            <person name="Salamov A."/>
            <person name="Schmutz J."/>
            <person name="Schouten H.J."/>
            <person name="Shapiro H."/>
            <person name="Stergiopoulos I."/>
            <person name="Torriani S.F.F."/>
            <person name="Tu H."/>
            <person name="de Vries R.P."/>
            <person name="Waalwijk C."/>
            <person name="Ware S.B."/>
            <person name="Wiebenga A."/>
            <person name="Zwiers L.-H."/>
            <person name="Oliver R.P."/>
            <person name="Grigoriev I.V."/>
            <person name="Kema G.H.J."/>
        </authorList>
    </citation>
    <scope>NUCLEOTIDE SEQUENCE [LARGE SCALE GENOMIC DNA]</scope>
    <source>
        <strain evidence="3">CBS 115943 / IPO323</strain>
    </source>
</reference>
<evidence type="ECO:0000313" key="3">
    <source>
        <dbReference type="Proteomes" id="UP000008062"/>
    </source>
</evidence>
<feature type="region of interest" description="Disordered" evidence="1">
    <location>
        <begin position="271"/>
        <end position="306"/>
    </location>
</feature>
<organism evidence="2 3">
    <name type="scientific">Zymoseptoria tritici (strain CBS 115943 / IPO323)</name>
    <name type="common">Speckled leaf blotch fungus</name>
    <name type="synonym">Septoria tritici</name>
    <dbReference type="NCBI Taxonomy" id="336722"/>
    <lineage>
        <taxon>Eukaryota</taxon>
        <taxon>Fungi</taxon>
        <taxon>Dikarya</taxon>
        <taxon>Ascomycota</taxon>
        <taxon>Pezizomycotina</taxon>
        <taxon>Dothideomycetes</taxon>
        <taxon>Dothideomycetidae</taxon>
        <taxon>Mycosphaerellales</taxon>
        <taxon>Mycosphaerellaceae</taxon>
        <taxon>Zymoseptoria</taxon>
    </lineage>
</organism>
<feature type="compositionally biased region" description="Basic and acidic residues" evidence="1">
    <location>
        <begin position="277"/>
        <end position="287"/>
    </location>
</feature>